<gene>
    <name evidence="3" type="ORF">KCMC57_36340</name>
</gene>
<name>A0AB33JX89_9ACTN</name>
<proteinExistence type="predicted"/>
<dbReference type="EMBL" id="AP035881">
    <property type="protein sequence ID" value="BFP47266.1"/>
    <property type="molecule type" value="Genomic_DNA"/>
</dbReference>
<feature type="signal peptide" evidence="2">
    <location>
        <begin position="1"/>
        <end position="25"/>
    </location>
</feature>
<protein>
    <recommendedName>
        <fullName evidence="4">DUF461 domain-containing protein</fullName>
    </recommendedName>
</protein>
<feature type="region of interest" description="Disordered" evidence="1">
    <location>
        <begin position="172"/>
        <end position="223"/>
    </location>
</feature>
<evidence type="ECO:0000256" key="2">
    <source>
        <dbReference type="SAM" id="SignalP"/>
    </source>
</evidence>
<evidence type="ECO:0008006" key="4">
    <source>
        <dbReference type="Google" id="ProtNLM"/>
    </source>
</evidence>
<dbReference type="RefSeq" id="WP_407989639.1">
    <property type="nucleotide sequence ID" value="NZ_AP035881.2"/>
</dbReference>
<feature type="compositionally biased region" description="Low complexity" evidence="1">
    <location>
        <begin position="173"/>
        <end position="217"/>
    </location>
</feature>
<dbReference type="AlphaFoldDB" id="A0AB33JX89"/>
<feature type="chain" id="PRO_5044289275" description="DUF461 domain-containing protein" evidence="2">
    <location>
        <begin position="26"/>
        <end position="223"/>
    </location>
</feature>
<evidence type="ECO:0000256" key="1">
    <source>
        <dbReference type="SAM" id="MobiDB-lite"/>
    </source>
</evidence>
<keyword evidence="2" id="KW-0732">Signal</keyword>
<sequence>MSRSLRRGAIAVIALAAILPLSACAAGNRPDTLQIKPDNAATSIGENLKLNNIVVVTAAGASSEHAGPAQLTVNISNSGDSAETLQSITVGEGATATFADAKGAALSGIVIPAGGAVLIGGEGQPVAKIASAKVEVGGFTPTSFSFANAGKVATEAQVHPATGLYEGFGPAGGASPSASASASPSAPASPSPSASASAGASGSASPSAGAPASPSASTTVASH</sequence>
<organism evidence="3">
    <name type="scientific">Kitasatospora sp. CMC57</name>
    <dbReference type="NCBI Taxonomy" id="3231513"/>
    <lineage>
        <taxon>Bacteria</taxon>
        <taxon>Bacillati</taxon>
        <taxon>Actinomycetota</taxon>
        <taxon>Actinomycetes</taxon>
        <taxon>Kitasatosporales</taxon>
        <taxon>Streptomycetaceae</taxon>
        <taxon>Kitasatospora</taxon>
    </lineage>
</organism>
<evidence type="ECO:0000313" key="3">
    <source>
        <dbReference type="EMBL" id="BFP47266.1"/>
    </source>
</evidence>
<accession>A0AB33JX89</accession>
<reference evidence="3" key="1">
    <citation type="submission" date="2024-07" db="EMBL/GenBank/DDBJ databases">
        <title>Complete genome sequences of cellulolytic bacteria, Kitasatospora sp. CMC57 and Streptomyces sp. CMC78, isolated from Japanese agricultural soil.</title>
        <authorList>
            <person name="Hashimoto T."/>
            <person name="Ito M."/>
            <person name="Iwamoto M."/>
            <person name="Fukahori D."/>
            <person name="Shoda T."/>
            <person name="Sakoda M."/>
            <person name="Morohoshi T."/>
            <person name="Mitsuboshi M."/>
            <person name="Nishizawa T."/>
        </authorList>
    </citation>
    <scope>NUCLEOTIDE SEQUENCE</scope>
    <source>
        <strain evidence="3">CMC57</strain>
    </source>
</reference>